<dbReference type="KEGG" id="mefw:F1737_04335"/>
<gene>
    <name evidence="1" type="ORF">F1737_04335</name>
</gene>
<organism evidence="1 2">
    <name type="scientific">Methanochimaera problematica</name>
    <dbReference type="NCBI Taxonomy" id="2609417"/>
    <lineage>
        <taxon>Archaea</taxon>
        <taxon>Methanobacteriati</taxon>
        <taxon>Methanobacteriota</taxon>
        <taxon>Stenosarchaea group</taxon>
        <taxon>Methanomicrobia</taxon>
        <taxon>Methanomicrobiales</taxon>
        <taxon>Methanomicrobiaceae</taxon>
        <taxon>Methanochimaera</taxon>
    </lineage>
</organism>
<dbReference type="Proteomes" id="UP001301797">
    <property type="component" value="Chromosome"/>
</dbReference>
<dbReference type="EMBL" id="CP043875">
    <property type="protein sequence ID" value="WOF15983.1"/>
    <property type="molecule type" value="Genomic_DNA"/>
</dbReference>
<dbReference type="AlphaFoldDB" id="A0AA97FDE6"/>
<name>A0AA97FDE6_9EURY</name>
<accession>A0AA97FDE6</accession>
<keyword evidence="2" id="KW-1185">Reference proteome</keyword>
<protein>
    <submittedName>
        <fullName evidence="1">Uncharacterized protein</fullName>
    </submittedName>
</protein>
<evidence type="ECO:0000313" key="1">
    <source>
        <dbReference type="EMBL" id="WOF15983.1"/>
    </source>
</evidence>
<evidence type="ECO:0000313" key="2">
    <source>
        <dbReference type="Proteomes" id="UP001301797"/>
    </source>
</evidence>
<dbReference type="RefSeq" id="WP_317137551.1">
    <property type="nucleotide sequence ID" value="NZ_CP043875.1"/>
</dbReference>
<reference evidence="1 2" key="1">
    <citation type="submission" date="2019-09" db="EMBL/GenBank/DDBJ databases">
        <title>The complete genome of Methanoplanus sp. FWC-SCC4.</title>
        <authorList>
            <person name="Chen S.-C."/>
            <person name="Zhou Y.-Z."/>
            <person name="Lai M.-C."/>
        </authorList>
    </citation>
    <scope>NUCLEOTIDE SEQUENCE [LARGE SCALE GENOMIC DNA]</scope>
    <source>
        <strain evidence="1 2">FWC-SCC4</strain>
    </source>
</reference>
<dbReference type="GeneID" id="85229369"/>
<proteinExistence type="predicted"/>
<sequence length="59" mass="6937">MSHRNDVIRLQGYIREPALRNATRELQKIYGDNELIREAIRCLSRREGLLPSEREEISA</sequence>